<protein>
    <submittedName>
        <fullName evidence="3">Helix-turn-helix protein</fullName>
    </submittedName>
</protein>
<dbReference type="SUPFAM" id="SSF47413">
    <property type="entry name" value="lambda repressor-like DNA-binding domains"/>
    <property type="match status" value="1"/>
</dbReference>
<dbReference type="Pfam" id="PF13560">
    <property type="entry name" value="HTH_31"/>
    <property type="match status" value="1"/>
</dbReference>
<feature type="domain" description="HTH cro/C1-type" evidence="2">
    <location>
        <begin position="104"/>
        <end position="158"/>
    </location>
</feature>
<dbReference type="EMBL" id="RBXL01000001">
    <property type="protein sequence ID" value="RKT44030.1"/>
    <property type="molecule type" value="Genomic_DNA"/>
</dbReference>
<dbReference type="SMART" id="SM00530">
    <property type="entry name" value="HTH_XRE"/>
    <property type="match status" value="1"/>
</dbReference>
<accession>A0A495V5R3</accession>
<keyword evidence="4" id="KW-1185">Reference proteome</keyword>
<dbReference type="Proteomes" id="UP000274556">
    <property type="component" value="Unassembled WGS sequence"/>
</dbReference>
<dbReference type="CDD" id="cd00093">
    <property type="entry name" value="HTH_XRE"/>
    <property type="match status" value="1"/>
</dbReference>
<dbReference type="PROSITE" id="PS50943">
    <property type="entry name" value="HTH_CROC1"/>
    <property type="match status" value="1"/>
</dbReference>
<organism evidence="3 4">
    <name type="scientific">Thiocapsa rosea</name>
    <dbReference type="NCBI Taxonomy" id="69360"/>
    <lineage>
        <taxon>Bacteria</taxon>
        <taxon>Pseudomonadati</taxon>
        <taxon>Pseudomonadota</taxon>
        <taxon>Gammaproteobacteria</taxon>
        <taxon>Chromatiales</taxon>
        <taxon>Chromatiaceae</taxon>
        <taxon>Thiocapsa</taxon>
    </lineage>
</organism>
<evidence type="ECO:0000256" key="1">
    <source>
        <dbReference type="SAM" id="MobiDB-lite"/>
    </source>
</evidence>
<evidence type="ECO:0000313" key="4">
    <source>
        <dbReference type="Proteomes" id="UP000274556"/>
    </source>
</evidence>
<comment type="caution">
    <text evidence="3">The sequence shown here is derived from an EMBL/GenBank/DDBJ whole genome shotgun (WGS) entry which is preliminary data.</text>
</comment>
<feature type="region of interest" description="Disordered" evidence="1">
    <location>
        <begin position="32"/>
        <end position="51"/>
    </location>
</feature>
<dbReference type="Gene3D" id="1.10.260.40">
    <property type="entry name" value="lambda repressor-like DNA-binding domains"/>
    <property type="match status" value="1"/>
</dbReference>
<reference evidence="3 4" key="1">
    <citation type="submission" date="2018-10" db="EMBL/GenBank/DDBJ databases">
        <title>Genomic Encyclopedia of Archaeal and Bacterial Type Strains, Phase II (KMG-II): from individual species to whole genera.</title>
        <authorList>
            <person name="Goeker M."/>
        </authorList>
    </citation>
    <scope>NUCLEOTIDE SEQUENCE [LARGE SCALE GENOMIC DNA]</scope>
    <source>
        <strain evidence="3 4">DSM 235</strain>
    </source>
</reference>
<dbReference type="InterPro" id="IPR001387">
    <property type="entry name" value="Cro/C1-type_HTH"/>
</dbReference>
<dbReference type="GO" id="GO:0003677">
    <property type="term" value="F:DNA binding"/>
    <property type="evidence" value="ECO:0007669"/>
    <property type="project" value="InterPro"/>
</dbReference>
<name>A0A495V5R3_9GAMM</name>
<dbReference type="InterPro" id="IPR010982">
    <property type="entry name" value="Lambda_DNA-bd_dom_sf"/>
</dbReference>
<sequence>MLARNVSLLPGSMPRPRREFGKPSRYLARMAEEMGDPDTRPRPSRVRTKAPDLCGNSQALRVIKAFLILDSRDYLPRMGNIMPARPPLTSAAATAKLKVLGEQIRVRRKALGVSATVAAEAAGMSRVTLHRIEKGEPAVTIGAYLNAIVALGLDFGILAPDQPAAAVGDHAKPGWIPVRIRLQDYPQLKRLAWQIHGTDALTPVEALGIYERNRRHLDLDALEPRERELIDALCRALGEPHSLV</sequence>
<feature type="region of interest" description="Disordered" evidence="1">
    <location>
        <begin position="1"/>
        <end position="20"/>
    </location>
</feature>
<evidence type="ECO:0000313" key="3">
    <source>
        <dbReference type="EMBL" id="RKT44030.1"/>
    </source>
</evidence>
<gene>
    <name evidence="3" type="ORF">BDD21_1401</name>
</gene>
<dbReference type="AlphaFoldDB" id="A0A495V5R3"/>
<proteinExistence type="predicted"/>
<evidence type="ECO:0000259" key="2">
    <source>
        <dbReference type="PROSITE" id="PS50943"/>
    </source>
</evidence>